<sequence>MFNHGSAANTTPSQGRWLSAIDLEPACSQEQKVRSPDAADQKREHNRTGAHDQYDDG</sequence>
<feature type="region of interest" description="Disordered" evidence="1">
    <location>
        <begin position="1"/>
        <end position="57"/>
    </location>
</feature>
<evidence type="ECO:0000256" key="1">
    <source>
        <dbReference type="SAM" id="MobiDB-lite"/>
    </source>
</evidence>
<evidence type="ECO:0000313" key="3">
    <source>
        <dbReference type="Proteomes" id="UP000431269"/>
    </source>
</evidence>
<gene>
    <name evidence="2" type="ORF">DSM104635_00153</name>
</gene>
<protein>
    <submittedName>
        <fullName evidence="2">Uncharacterized protein</fullName>
    </submittedName>
</protein>
<reference evidence="3" key="1">
    <citation type="submission" date="2019-12" db="EMBL/GenBank/DDBJ databases">
        <title>Complete genome of Terracaulis silvestris 0127_4.</title>
        <authorList>
            <person name="Vieira S."/>
            <person name="Riedel T."/>
            <person name="Sproer C."/>
            <person name="Pascual J."/>
            <person name="Boedeker C."/>
            <person name="Overmann J."/>
        </authorList>
    </citation>
    <scope>NUCLEOTIDE SEQUENCE [LARGE SCALE GENOMIC DNA]</scope>
    <source>
        <strain evidence="3">0127_4</strain>
    </source>
</reference>
<dbReference type="AlphaFoldDB" id="A0A6I6MQA5"/>
<evidence type="ECO:0000313" key="2">
    <source>
        <dbReference type="EMBL" id="QGZ93343.1"/>
    </source>
</evidence>
<feature type="compositionally biased region" description="Basic and acidic residues" evidence="1">
    <location>
        <begin position="31"/>
        <end position="57"/>
    </location>
</feature>
<dbReference type="Proteomes" id="UP000431269">
    <property type="component" value="Chromosome"/>
</dbReference>
<feature type="compositionally biased region" description="Polar residues" evidence="1">
    <location>
        <begin position="1"/>
        <end position="16"/>
    </location>
</feature>
<accession>A0A6I6MQA5</accession>
<keyword evidence="3" id="KW-1185">Reference proteome</keyword>
<proteinExistence type="predicted"/>
<dbReference type="EMBL" id="CP047045">
    <property type="protein sequence ID" value="QGZ93343.1"/>
    <property type="molecule type" value="Genomic_DNA"/>
</dbReference>
<name>A0A6I6MQA5_9CAUL</name>
<dbReference type="KEGG" id="tsv:DSM104635_00153"/>
<organism evidence="2 3">
    <name type="scientific">Terricaulis silvestris</name>
    <dbReference type="NCBI Taxonomy" id="2686094"/>
    <lineage>
        <taxon>Bacteria</taxon>
        <taxon>Pseudomonadati</taxon>
        <taxon>Pseudomonadota</taxon>
        <taxon>Alphaproteobacteria</taxon>
        <taxon>Caulobacterales</taxon>
        <taxon>Caulobacteraceae</taxon>
        <taxon>Terricaulis</taxon>
    </lineage>
</organism>